<evidence type="ECO:0000313" key="1">
    <source>
        <dbReference type="EnsemblPlants" id="Pp3c13_21030V3.2"/>
    </source>
</evidence>
<dbReference type="InParanoid" id="A0A7I4AI92"/>
<name>A0A7I4AI92_PHYPA</name>
<organism evidence="1 2">
    <name type="scientific">Physcomitrium patens</name>
    <name type="common">Spreading-leaved earth moss</name>
    <name type="synonym">Physcomitrella patens</name>
    <dbReference type="NCBI Taxonomy" id="3218"/>
    <lineage>
        <taxon>Eukaryota</taxon>
        <taxon>Viridiplantae</taxon>
        <taxon>Streptophyta</taxon>
        <taxon>Embryophyta</taxon>
        <taxon>Bryophyta</taxon>
        <taxon>Bryophytina</taxon>
        <taxon>Bryopsida</taxon>
        <taxon>Funariidae</taxon>
        <taxon>Funariales</taxon>
        <taxon>Funariaceae</taxon>
        <taxon>Physcomitrium</taxon>
    </lineage>
</organism>
<sequence length="183" mass="20460">MNEGLPGLEVGVHYDTINLRTDIPENFLSEEDGSKQWRVGILHNVEVGSFSEPSLLIGVVMAFTNSPRYGDTDRKWKGTMFLLIELKHLTVINGKTDCQAAVVQFLRACTAVKGYQSSVDIDVEPRLNKLMQGGLLVEIFLLCRSLGRRLFEVICQESGKEIILYLKSSSGFCSVLYSYLCSE</sequence>
<dbReference type="Proteomes" id="UP000006727">
    <property type="component" value="Chromosome 13"/>
</dbReference>
<dbReference type="AlphaFoldDB" id="A0A7I4AI92"/>
<keyword evidence="2" id="KW-1185">Reference proteome</keyword>
<proteinExistence type="predicted"/>
<reference evidence="1 2" key="1">
    <citation type="journal article" date="2008" name="Science">
        <title>The Physcomitrella genome reveals evolutionary insights into the conquest of land by plants.</title>
        <authorList>
            <person name="Rensing S."/>
            <person name="Lang D."/>
            <person name="Zimmer A."/>
            <person name="Terry A."/>
            <person name="Salamov A."/>
            <person name="Shapiro H."/>
            <person name="Nishiyama T."/>
            <person name="Perroud P.-F."/>
            <person name="Lindquist E."/>
            <person name="Kamisugi Y."/>
            <person name="Tanahashi T."/>
            <person name="Sakakibara K."/>
            <person name="Fujita T."/>
            <person name="Oishi K."/>
            <person name="Shin-I T."/>
            <person name="Kuroki Y."/>
            <person name="Toyoda A."/>
            <person name="Suzuki Y."/>
            <person name="Hashimoto A."/>
            <person name="Yamaguchi K."/>
            <person name="Sugano A."/>
            <person name="Kohara Y."/>
            <person name="Fujiyama A."/>
            <person name="Anterola A."/>
            <person name="Aoki S."/>
            <person name="Ashton N."/>
            <person name="Barbazuk W.B."/>
            <person name="Barker E."/>
            <person name="Bennetzen J."/>
            <person name="Bezanilla M."/>
            <person name="Blankenship R."/>
            <person name="Cho S.H."/>
            <person name="Dutcher S."/>
            <person name="Estelle M."/>
            <person name="Fawcett J.A."/>
            <person name="Gundlach H."/>
            <person name="Hanada K."/>
            <person name="Heyl A."/>
            <person name="Hicks K.A."/>
            <person name="Hugh J."/>
            <person name="Lohr M."/>
            <person name="Mayer K."/>
            <person name="Melkozernov A."/>
            <person name="Murata T."/>
            <person name="Nelson D."/>
            <person name="Pils B."/>
            <person name="Prigge M."/>
            <person name="Reiss B."/>
            <person name="Renner T."/>
            <person name="Rombauts S."/>
            <person name="Rushton P."/>
            <person name="Sanderfoot A."/>
            <person name="Schween G."/>
            <person name="Shiu S.-H."/>
            <person name="Stueber K."/>
            <person name="Theodoulou F.L."/>
            <person name="Tu H."/>
            <person name="Van de Peer Y."/>
            <person name="Verrier P.J."/>
            <person name="Waters E."/>
            <person name="Wood A."/>
            <person name="Yang L."/>
            <person name="Cove D."/>
            <person name="Cuming A."/>
            <person name="Hasebe M."/>
            <person name="Lucas S."/>
            <person name="Mishler D.B."/>
            <person name="Reski R."/>
            <person name="Grigoriev I."/>
            <person name="Quatrano R.S."/>
            <person name="Boore J.L."/>
        </authorList>
    </citation>
    <scope>NUCLEOTIDE SEQUENCE [LARGE SCALE GENOMIC DNA]</scope>
    <source>
        <strain evidence="1 2">cv. Gransden 2004</strain>
    </source>
</reference>
<dbReference type="Gramene" id="Pp3c13_21030V3.2">
    <property type="protein sequence ID" value="Pp3c13_21030V3.2"/>
    <property type="gene ID" value="Pp3c13_21030"/>
</dbReference>
<dbReference type="EMBL" id="ABEU02000013">
    <property type="status" value="NOT_ANNOTATED_CDS"/>
    <property type="molecule type" value="Genomic_DNA"/>
</dbReference>
<reference evidence="1" key="3">
    <citation type="submission" date="2020-12" db="UniProtKB">
        <authorList>
            <consortium name="EnsemblPlants"/>
        </authorList>
    </citation>
    <scope>IDENTIFICATION</scope>
</reference>
<protein>
    <submittedName>
        <fullName evidence="1">Uncharacterized protein</fullName>
    </submittedName>
</protein>
<accession>A0A7I4AI92</accession>
<evidence type="ECO:0000313" key="2">
    <source>
        <dbReference type="Proteomes" id="UP000006727"/>
    </source>
</evidence>
<dbReference type="EnsemblPlants" id="Pp3c13_21030V3.2">
    <property type="protein sequence ID" value="Pp3c13_21030V3.2"/>
    <property type="gene ID" value="Pp3c13_21030"/>
</dbReference>
<reference evidence="1 2" key="2">
    <citation type="journal article" date="2018" name="Plant J.">
        <title>The Physcomitrella patens chromosome-scale assembly reveals moss genome structure and evolution.</title>
        <authorList>
            <person name="Lang D."/>
            <person name="Ullrich K.K."/>
            <person name="Murat F."/>
            <person name="Fuchs J."/>
            <person name="Jenkins J."/>
            <person name="Haas F.B."/>
            <person name="Piednoel M."/>
            <person name="Gundlach H."/>
            <person name="Van Bel M."/>
            <person name="Meyberg R."/>
            <person name="Vives C."/>
            <person name="Morata J."/>
            <person name="Symeonidi A."/>
            <person name="Hiss M."/>
            <person name="Muchero W."/>
            <person name="Kamisugi Y."/>
            <person name="Saleh O."/>
            <person name="Blanc G."/>
            <person name="Decker E.L."/>
            <person name="van Gessel N."/>
            <person name="Grimwood J."/>
            <person name="Hayes R.D."/>
            <person name="Graham S.W."/>
            <person name="Gunter L.E."/>
            <person name="McDaniel S.F."/>
            <person name="Hoernstein S.N.W."/>
            <person name="Larsson A."/>
            <person name="Li F.W."/>
            <person name="Perroud P.F."/>
            <person name="Phillips J."/>
            <person name="Ranjan P."/>
            <person name="Rokshar D.S."/>
            <person name="Rothfels C.J."/>
            <person name="Schneider L."/>
            <person name="Shu S."/>
            <person name="Stevenson D.W."/>
            <person name="Thummler F."/>
            <person name="Tillich M."/>
            <person name="Villarreal Aguilar J.C."/>
            <person name="Widiez T."/>
            <person name="Wong G.K."/>
            <person name="Wymore A."/>
            <person name="Zhang Y."/>
            <person name="Zimmer A.D."/>
            <person name="Quatrano R.S."/>
            <person name="Mayer K.F.X."/>
            <person name="Goodstein D."/>
            <person name="Casacuberta J.M."/>
            <person name="Vandepoele K."/>
            <person name="Reski R."/>
            <person name="Cuming A.C."/>
            <person name="Tuskan G.A."/>
            <person name="Maumus F."/>
            <person name="Salse J."/>
            <person name="Schmutz J."/>
            <person name="Rensing S.A."/>
        </authorList>
    </citation>
    <scope>NUCLEOTIDE SEQUENCE [LARGE SCALE GENOMIC DNA]</scope>
    <source>
        <strain evidence="1 2">cv. Gransden 2004</strain>
    </source>
</reference>